<organism evidence="4 5">
    <name type="scientific">Parvularcula maris</name>
    <dbReference type="NCBI Taxonomy" id="2965077"/>
    <lineage>
        <taxon>Bacteria</taxon>
        <taxon>Pseudomonadati</taxon>
        <taxon>Pseudomonadota</taxon>
        <taxon>Alphaproteobacteria</taxon>
        <taxon>Parvularculales</taxon>
        <taxon>Parvularculaceae</taxon>
        <taxon>Parvularcula</taxon>
    </lineage>
</organism>
<dbReference type="SUPFAM" id="SSF51261">
    <property type="entry name" value="Duplicated hybrid motif"/>
    <property type="match status" value="1"/>
</dbReference>
<evidence type="ECO:0000256" key="1">
    <source>
        <dbReference type="ARBA" id="ARBA00038420"/>
    </source>
</evidence>
<evidence type="ECO:0000259" key="3">
    <source>
        <dbReference type="PROSITE" id="PS51782"/>
    </source>
</evidence>
<feature type="domain" description="LysM" evidence="3">
    <location>
        <begin position="152"/>
        <end position="196"/>
    </location>
</feature>
<dbReference type="InterPro" id="IPR011055">
    <property type="entry name" value="Dup_hybrid_motif"/>
</dbReference>
<protein>
    <submittedName>
        <fullName evidence="4">LysM peptidoglycan-binding domain-containing M23 family metallopeptidase</fullName>
    </submittedName>
</protein>
<dbReference type="Gene3D" id="2.70.70.10">
    <property type="entry name" value="Glucose Permease (Domain IIA)"/>
    <property type="match status" value="1"/>
</dbReference>
<keyword evidence="2" id="KW-0732">Signal</keyword>
<dbReference type="PANTHER" id="PTHR21666:SF263">
    <property type="entry name" value="MUREIN HYDROLASE ACTIVATOR NLPD"/>
    <property type="match status" value="1"/>
</dbReference>
<comment type="caution">
    <text evidence="4">The sequence shown here is derived from an EMBL/GenBank/DDBJ whole genome shotgun (WGS) entry which is preliminary data.</text>
</comment>
<dbReference type="Pfam" id="PF01476">
    <property type="entry name" value="LysM"/>
    <property type="match status" value="2"/>
</dbReference>
<dbReference type="RefSeq" id="WP_256618105.1">
    <property type="nucleotide sequence ID" value="NZ_JANIBC010000001.1"/>
</dbReference>
<dbReference type="Gene3D" id="3.10.350.10">
    <property type="entry name" value="LysM domain"/>
    <property type="match status" value="2"/>
</dbReference>
<feature type="domain" description="LysM" evidence="3">
    <location>
        <begin position="68"/>
        <end position="112"/>
    </location>
</feature>
<keyword evidence="5" id="KW-1185">Reference proteome</keyword>
<dbReference type="CDD" id="cd12797">
    <property type="entry name" value="M23_peptidase"/>
    <property type="match status" value="1"/>
</dbReference>
<dbReference type="InterPro" id="IPR036779">
    <property type="entry name" value="LysM_dom_sf"/>
</dbReference>
<dbReference type="PROSITE" id="PS51782">
    <property type="entry name" value="LYSM"/>
    <property type="match status" value="2"/>
</dbReference>
<dbReference type="CDD" id="cd00118">
    <property type="entry name" value="LysM"/>
    <property type="match status" value="2"/>
</dbReference>
<dbReference type="GO" id="GO:0004222">
    <property type="term" value="F:metalloendopeptidase activity"/>
    <property type="evidence" value="ECO:0007669"/>
    <property type="project" value="TreeGrafter"/>
</dbReference>
<reference evidence="4" key="1">
    <citation type="submission" date="2022-07" db="EMBL/GenBank/DDBJ databases">
        <title>Parvularcula maris sp. nov., an algicidal bacterium isolated from seawater.</title>
        <authorList>
            <person name="Li F."/>
        </authorList>
    </citation>
    <scope>NUCLEOTIDE SEQUENCE</scope>
    <source>
        <strain evidence="4">BGMRC 0090</strain>
    </source>
</reference>
<dbReference type="InterPro" id="IPR016047">
    <property type="entry name" value="M23ase_b-sheet_dom"/>
</dbReference>
<name>A0A9X2L754_9PROT</name>
<dbReference type="InterPro" id="IPR050570">
    <property type="entry name" value="Cell_wall_metabolism_enzyme"/>
</dbReference>
<evidence type="ECO:0000313" key="5">
    <source>
        <dbReference type="Proteomes" id="UP001142610"/>
    </source>
</evidence>
<dbReference type="Pfam" id="PF01551">
    <property type="entry name" value="Peptidase_M23"/>
    <property type="match status" value="1"/>
</dbReference>
<dbReference type="InterPro" id="IPR018392">
    <property type="entry name" value="LysM"/>
</dbReference>
<accession>A0A9X2L754</accession>
<dbReference type="EMBL" id="JANIBC010000001">
    <property type="protein sequence ID" value="MCQ8184300.1"/>
    <property type="molecule type" value="Genomic_DNA"/>
</dbReference>
<gene>
    <name evidence="4" type="ORF">NOG11_02765</name>
</gene>
<feature type="chain" id="PRO_5040724560" evidence="2">
    <location>
        <begin position="25"/>
        <end position="381"/>
    </location>
</feature>
<proteinExistence type="inferred from homology"/>
<evidence type="ECO:0000313" key="4">
    <source>
        <dbReference type="EMBL" id="MCQ8184300.1"/>
    </source>
</evidence>
<dbReference type="PANTHER" id="PTHR21666">
    <property type="entry name" value="PEPTIDASE-RELATED"/>
    <property type="match status" value="1"/>
</dbReference>
<dbReference type="AlphaFoldDB" id="A0A9X2L754"/>
<comment type="similarity">
    <text evidence="1">Belongs to the E.coli NlpD/Haemophilus LppB family.</text>
</comment>
<dbReference type="SMART" id="SM00257">
    <property type="entry name" value="LysM"/>
    <property type="match status" value="2"/>
</dbReference>
<evidence type="ECO:0000256" key="2">
    <source>
        <dbReference type="SAM" id="SignalP"/>
    </source>
</evidence>
<dbReference type="Proteomes" id="UP001142610">
    <property type="component" value="Unassembled WGS sequence"/>
</dbReference>
<sequence length="381" mass="41087">MPMPIRKKRVLSVSSLALVTAAAAAILYDAAKAQTVPVRYGTDPGYASEAPQQLSFAGEDAPEPVGEIEHEVRPGETVYALGRIYDVKPGAIIEKNGLRAPYGLTIGQIVMIPAQPQEVLQPRRQVVSAPRRTRAVQNPAALPQQAPVSFDNTHLVQQGDTLYNISKRYGITVAELARLNGIAQPYTISLNQRLVVPGRQAPQRVQQPVVASAPRPVDREALSAKMVRETMRSEPAPSLGTGSPFAWPVRGPVLQDFGDEQSGGTRSDGINIAAPIGAPVRASADGEVVYRGDELDGYGNLLLVKHEDGWVSAYAHTDAILVRKGDYVRQGQVIAKVGRSGNVDRPQLHFQLRKNLQPQDPIVAMQGQLDGAQMTAASLER</sequence>
<dbReference type="SUPFAM" id="SSF54106">
    <property type="entry name" value="LysM domain"/>
    <property type="match status" value="1"/>
</dbReference>
<feature type="signal peptide" evidence="2">
    <location>
        <begin position="1"/>
        <end position="24"/>
    </location>
</feature>